<evidence type="ECO:0000256" key="4">
    <source>
        <dbReference type="ARBA" id="ARBA00023163"/>
    </source>
</evidence>
<feature type="domain" description="Zn(2)-C6 fungal-type" evidence="6">
    <location>
        <begin position="9"/>
        <end position="39"/>
    </location>
</feature>
<evidence type="ECO:0000256" key="1">
    <source>
        <dbReference type="ARBA" id="ARBA00004123"/>
    </source>
</evidence>
<evidence type="ECO:0000256" key="2">
    <source>
        <dbReference type="ARBA" id="ARBA00022723"/>
    </source>
</evidence>
<dbReference type="OrthoDB" id="3862662at2759"/>
<dbReference type="Proteomes" id="UP000184330">
    <property type="component" value="Unassembled WGS sequence"/>
</dbReference>
<dbReference type="GO" id="GO:0000981">
    <property type="term" value="F:DNA-binding transcription factor activity, RNA polymerase II-specific"/>
    <property type="evidence" value="ECO:0007669"/>
    <property type="project" value="InterPro"/>
</dbReference>
<sequence>MSYQLASHACASCRQRKRKCDKLLPQCSLCSKKNLTCTYSTGNTPPSLTPSSDVFFPNGAAAPETSKFPAVFFLDANLFQKAQFEIPRAEIPTPKYVLDLVGDIGEWRVIATKFFETVNHFMPIVSRSRLYGKLLNPLAPRRNDVVLLILCLRLICMLPAGTPMSRRPEYLAAKRFHAELEISGAFSPQVLQSGVLIALYEFGHAIYPAAYLTVGGLARYGISSGIDGAGPSQMTPPSDWIEAEERKRAWWAVLILDRSVNLGNPTRTLATQEPSPSSVLPMCDDFWDQGILSSDEPFTLSSPASLQIGRFARFAQATFLLGRVYKHVSDSTLSKDFLEEEATQLRRTLQALATIVDIEGQGRKLQFCTQAALCYSGMLLLQESYSCLCKVPSPDIHFWDPTISIAESIARESARIATSFLAKNDVGPATEKVSPFILHLFYHSQVIFLEKAKRTGIEAAAESVGVLSKVLVVMDERWKAAGKCSR</sequence>
<gene>
    <name evidence="7" type="ORF">PAC_11324</name>
</gene>
<keyword evidence="4" id="KW-0804">Transcription</keyword>
<comment type="subcellular location">
    <subcellularLocation>
        <location evidence="1">Nucleus</location>
    </subcellularLocation>
</comment>
<dbReference type="Pfam" id="PF04082">
    <property type="entry name" value="Fungal_trans"/>
    <property type="match status" value="1"/>
</dbReference>
<evidence type="ECO:0000313" key="7">
    <source>
        <dbReference type="EMBL" id="CZR61428.1"/>
    </source>
</evidence>
<reference evidence="7 8" key="1">
    <citation type="submission" date="2016-03" db="EMBL/GenBank/DDBJ databases">
        <authorList>
            <person name="Ploux O."/>
        </authorList>
    </citation>
    <scope>NUCLEOTIDE SEQUENCE [LARGE SCALE GENOMIC DNA]</scope>
    <source>
        <strain evidence="7 8">UAMH 11012</strain>
    </source>
</reference>
<dbReference type="Pfam" id="PF00172">
    <property type="entry name" value="Zn_clus"/>
    <property type="match status" value="1"/>
</dbReference>
<dbReference type="GO" id="GO:0003677">
    <property type="term" value="F:DNA binding"/>
    <property type="evidence" value="ECO:0007669"/>
    <property type="project" value="InterPro"/>
</dbReference>
<organism evidence="7 8">
    <name type="scientific">Phialocephala subalpina</name>
    <dbReference type="NCBI Taxonomy" id="576137"/>
    <lineage>
        <taxon>Eukaryota</taxon>
        <taxon>Fungi</taxon>
        <taxon>Dikarya</taxon>
        <taxon>Ascomycota</taxon>
        <taxon>Pezizomycotina</taxon>
        <taxon>Leotiomycetes</taxon>
        <taxon>Helotiales</taxon>
        <taxon>Mollisiaceae</taxon>
        <taxon>Phialocephala</taxon>
        <taxon>Phialocephala fortinii species complex</taxon>
    </lineage>
</organism>
<keyword evidence="2" id="KW-0479">Metal-binding</keyword>
<proteinExistence type="predicted"/>
<dbReference type="PROSITE" id="PS50048">
    <property type="entry name" value="ZN2_CY6_FUNGAL_2"/>
    <property type="match status" value="1"/>
</dbReference>
<name>A0A1L7X8R2_9HELO</name>
<dbReference type="GO" id="GO:0005634">
    <property type="term" value="C:nucleus"/>
    <property type="evidence" value="ECO:0007669"/>
    <property type="project" value="UniProtKB-SubCell"/>
</dbReference>
<evidence type="ECO:0000259" key="6">
    <source>
        <dbReference type="PROSITE" id="PS50048"/>
    </source>
</evidence>
<dbReference type="SMART" id="SM00066">
    <property type="entry name" value="GAL4"/>
    <property type="match status" value="1"/>
</dbReference>
<dbReference type="STRING" id="576137.A0A1L7X8R2"/>
<keyword evidence="3" id="KW-0805">Transcription regulation</keyword>
<dbReference type="Gene3D" id="4.10.240.10">
    <property type="entry name" value="Zn(2)-C6 fungal-type DNA-binding domain"/>
    <property type="match status" value="1"/>
</dbReference>
<dbReference type="CDD" id="cd12148">
    <property type="entry name" value="fungal_TF_MHR"/>
    <property type="match status" value="1"/>
</dbReference>
<dbReference type="InterPro" id="IPR050815">
    <property type="entry name" value="TF_fung"/>
</dbReference>
<dbReference type="GO" id="GO:0006351">
    <property type="term" value="P:DNA-templated transcription"/>
    <property type="evidence" value="ECO:0007669"/>
    <property type="project" value="InterPro"/>
</dbReference>
<evidence type="ECO:0000256" key="5">
    <source>
        <dbReference type="ARBA" id="ARBA00023242"/>
    </source>
</evidence>
<dbReference type="InterPro" id="IPR036864">
    <property type="entry name" value="Zn2-C6_fun-type_DNA-bd_sf"/>
</dbReference>
<dbReference type="GO" id="GO:0008270">
    <property type="term" value="F:zinc ion binding"/>
    <property type="evidence" value="ECO:0007669"/>
    <property type="project" value="InterPro"/>
</dbReference>
<dbReference type="AlphaFoldDB" id="A0A1L7X8R2"/>
<evidence type="ECO:0000256" key="3">
    <source>
        <dbReference type="ARBA" id="ARBA00023015"/>
    </source>
</evidence>
<dbReference type="InterPro" id="IPR007219">
    <property type="entry name" value="XnlR_reg_dom"/>
</dbReference>
<protein>
    <submittedName>
        <fullName evidence="7">Related to fungal specific transcription factor</fullName>
    </submittedName>
</protein>
<dbReference type="PANTHER" id="PTHR47338">
    <property type="entry name" value="ZN(II)2CYS6 TRANSCRIPTION FACTOR (EUROFUNG)-RELATED"/>
    <property type="match status" value="1"/>
</dbReference>
<keyword evidence="5" id="KW-0539">Nucleus</keyword>
<dbReference type="EMBL" id="FJOG01000018">
    <property type="protein sequence ID" value="CZR61428.1"/>
    <property type="molecule type" value="Genomic_DNA"/>
</dbReference>
<evidence type="ECO:0000313" key="8">
    <source>
        <dbReference type="Proteomes" id="UP000184330"/>
    </source>
</evidence>
<dbReference type="CDD" id="cd00067">
    <property type="entry name" value="GAL4"/>
    <property type="match status" value="1"/>
</dbReference>
<dbReference type="PANTHER" id="PTHR47338:SF20">
    <property type="entry name" value="ZN(II)2CYS6 TRANSCRIPTION FACTOR (EUROFUNG)"/>
    <property type="match status" value="1"/>
</dbReference>
<accession>A0A1L7X8R2</accession>
<dbReference type="InterPro" id="IPR001138">
    <property type="entry name" value="Zn2Cys6_DnaBD"/>
</dbReference>
<dbReference type="PROSITE" id="PS00463">
    <property type="entry name" value="ZN2_CY6_FUNGAL_1"/>
    <property type="match status" value="1"/>
</dbReference>
<dbReference type="SUPFAM" id="SSF57701">
    <property type="entry name" value="Zn2/Cys6 DNA-binding domain"/>
    <property type="match status" value="1"/>
</dbReference>
<keyword evidence="8" id="KW-1185">Reference proteome</keyword>